<dbReference type="PANTHER" id="PTHR24148">
    <property type="entry name" value="ANKYRIN REPEAT DOMAIN-CONTAINING PROTEIN 39 HOMOLOG-RELATED"/>
    <property type="match status" value="1"/>
</dbReference>
<feature type="domain" description="Heterokaryon incompatibility" evidence="1">
    <location>
        <begin position="50"/>
        <end position="205"/>
    </location>
</feature>
<keyword evidence="3" id="KW-1185">Reference proteome</keyword>
<sequence length="620" mass="70760">MAYTSSGKIEYRELNQSVREIRLLEVLPAPFEETVETRLTYKALDEKPTYDALSYTWGDPKITSLILINSIEFQATSNLELALRYLRLADQSRILWVDAICIDQGNIKERNQQVGMMRDIYVAAQTVRTWVGQEHEECDRDPRTEFTPEKTDWPLEKLLSVFGREKDLEMSVTEGLQKISIVRTWLKFVAILRRPYWRRVWIQQEVICAQSITIHCGSTTLDLAQIRYAIINMRMAAFSPGYEYNQIILRVVVAGSYVLDLCTLQDILKKLPSFGQAHLHLLRSQLHRFATDPRDKIYALKGLIHEWDKGGMLVNYEWTERQVYVETVRSLLRVWGSLDFLCHLPCLPLDLRKDVPSWCPNFGLSIDLSTSPPLHARPPSQFASFGGYEYGAFRKEKSEAYLSSCESALHTSGFILDTILDLISPTDDVMWIRNQGAQRSKIQAMTGPESDSAYPDSIEALWRTLLANRIRDPTNNNNYSRAPGYFGHMFSLIGNGMTTPESLPSTVPEHFRPSPGLPPSDYTRAYTLPFVTNCGAASSQRCFFKSSKGYFGLASIDAKPGDKVCVIIGMKVPVIIRTFKDGQIEDYILISDAYFHGWMDGEAIENFESGHLWKEELVLY</sequence>
<name>A0A3D8QU59_9HELO</name>
<evidence type="ECO:0000313" key="3">
    <source>
        <dbReference type="Proteomes" id="UP000256328"/>
    </source>
</evidence>
<dbReference type="AlphaFoldDB" id="A0A3D8QU59"/>
<reference evidence="2 3" key="1">
    <citation type="journal article" date="2018" name="IMA Fungus">
        <title>IMA Genome-F 9: Draft genome sequence of Annulohypoxylon stygium, Aspergillus mulundensis, Berkeleyomyces basicola (syn. Thielaviopsis basicola), Ceratocystis smalleyi, two Cercospora beticola strains, Coleophoma cylindrospora, Fusarium fracticaudum, Phialophora cf. hyalina, and Morchella septimelata.</title>
        <authorList>
            <person name="Wingfield B.D."/>
            <person name="Bills G.F."/>
            <person name="Dong Y."/>
            <person name="Huang W."/>
            <person name="Nel W.J."/>
            <person name="Swalarsk-Parry B.S."/>
            <person name="Vaghefi N."/>
            <person name="Wilken P.M."/>
            <person name="An Z."/>
            <person name="de Beer Z.W."/>
            <person name="De Vos L."/>
            <person name="Chen L."/>
            <person name="Duong T.A."/>
            <person name="Gao Y."/>
            <person name="Hammerbacher A."/>
            <person name="Kikkert J.R."/>
            <person name="Li Y."/>
            <person name="Li H."/>
            <person name="Li K."/>
            <person name="Li Q."/>
            <person name="Liu X."/>
            <person name="Ma X."/>
            <person name="Naidoo K."/>
            <person name="Pethybridge S.J."/>
            <person name="Sun J."/>
            <person name="Steenkamp E.T."/>
            <person name="van der Nest M.A."/>
            <person name="van Wyk S."/>
            <person name="Wingfield M.J."/>
            <person name="Xiong C."/>
            <person name="Yue Q."/>
            <person name="Zhang X."/>
        </authorList>
    </citation>
    <scope>NUCLEOTIDE SEQUENCE [LARGE SCALE GENOMIC DNA]</scope>
    <source>
        <strain evidence="2 3">BP5796</strain>
    </source>
</reference>
<protein>
    <recommendedName>
        <fullName evidence="1">Heterokaryon incompatibility domain-containing protein</fullName>
    </recommendedName>
</protein>
<accession>A0A3D8QU59</accession>
<gene>
    <name evidence="2" type="ORF">BP5796_09882</name>
</gene>
<dbReference type="EMBL" id="PDLN01000015">
    <property type="protein sequence ID" value="RDW65190.1"/>
    <property type="molecule type" value="Genomic_DNA"/>
</dbReference>
<dbReference type="OrthoDB" id="3557394at2759"/>
<evidence type="ECO:0000313" key="2">
    <source>
        <dbReference type="EMBL" id="RDW65190.1"/>
    </source>
</evidence>
<dbReference type="InterPro" id="IPR052895">
    <property type="entry name" value="HetReg/Transcr_Mod"/>
</dbReference>
<dbReference type="InterPro" id="IPR010730">
    <property type="entry name" value="HET"/>
</dbReference>
<comment type="caution">
    <text evidence="2">The sequence shown here is derived from an EMBL/GenBank/DDBJ whole genome shotgun (WGS) entry which is preliminary data.</text>
</comment>
<dbReference type="Proteomes" id="UP000256328">
    <property type="component" value="Unassembled WGS sequence"/>
</dbReference>
<organism evidence="2 3">
    <name type="scientific">Coleophoma crateriformis</name>
    <dbReference type="NCBI Taxonomy" id="565419"/>
    <lineage>
        <taxon>Eukaryota</taxon>
        <taxon>Fungi</taxon>
        <taxon>Dikarya</taxon>
        <taxon>Ascomycota</taxon>
        <taxon>Pezizomycotina</taxon>
        <taxon>Leotiomycetes</taxon>
        <taxon>Helotiales</taxon>
        <taxon>Dermateaceae</taxon>
        <taxon>Coleophoma</taxon>
    </lineage>
</organism>
<dbReference type="Pfam" id="PF26639">
    <property type="entry name" value="Het-6_barrel"/>
    <property type="match status" value="1"/>
</dbReference>
<dbReference type="PANTHER" id="PTHR24148:SF73">
    <property type="entry name" value="HET DOMAIN PROTEIN (AFU_ORTHOLOGUE AFUA_8G01020)"/>
    <property type="match status" value="1"/>
</dbReference>
<dbReference type="Pfam" id="PF06985">
    <property type="entry name" value="HET"/>
    <property type="match status" value="1"/>
</dbReference>
<proteinExistence type="predicted"/>
<evidence type="ECO:0000259" key="1">
    <source>
        <dbReference type="Pfam" id="PF06985"/>
    </source>
</evidence>